<protein>
    <submittedName>
        <fullName evidence="1">Uncharacterized protein</fullName>
    </submittedName>
</protein>
<evidence type="ECO:0000313" key="1">
    <source>
        <dbReference type="EMBL" id="CAD8977258.1"/>
    </source>
</evidence>
<accession>A0A7S1EJN7</accession>
<organism evidence="1">
    <name type="scientific">Hemiselmis andersenii</name>
    <name type="common">Cryptophyte alga</name>
    <dbReference type="NCBI Taxonomy" id="464988"/>
    <lineage>
        <taxon>Eukaryota</taxon>
        <taxon>Cryptophyceae</taxon>
        <taxon>Cryptomonadales</taxon>
        <taxon>Hemiselmidaceae</taxon>
        <taxon>Hemiselmis</taxon>
    </lineage>
</organism>
<gene>
    <name evidence="1" type="ORF">HAND00432_LOCUS28266</name>
</gene>
<name>A0A7S1EJN7_HEMAN</name>
<proteinExistence type="predicted"/>
<dbReference type="AlphaFoldDB" id="A0A7S1EJN7"/>
<sequence>MDEVERAALGDSARPWLQRASAPHQIALTAAPPLPVPWISGSGRTLPGSTPSVSSARASRTAFAWFAEHPATTTKSNSEYQVGMLAP</sequence>
<dbReference type="EMBL" id="HBFX01046997">
    <property type="protein sequence ID" value="CAD8977258.1"/>
    <property type="molecule type" value="Transcribed_RNA"/>
</dbReference>
<reference evidence="1" key="1">
    <citation type="submission" date="2021-01" db="EMBL/GenBank/DDBJ databases">
        <authorList>
            <person name="Corre E."/>
            <person name="Pelletier E."/>
            <person name="Niang G."/>
            <person name="Scheremetjew M."/>
            <person name="Finn R."/>
            <person name="Kale V."/>
            <person name="Holt S."/>
            <person name="Cochrane G."/>
            <person name="Meng A."/>
            <person name="Brown T."/>
            <person name="Cohen L."/>
        </authorList>
    </citation>
    <scope>NUCLEOTIDE SEQUENCE</scope>
    <source>
        <strain evidence="1">CCMP644</strain>
    </source>
</reference>